<name>X1K1Q9_9ZZZZ</name>
<dbReference type="EMBL" id="BARU01040047">
    <property type="protein sequence ID" value="GAH87610.1"/>
    <property type="molecule type" value="Genomic_DNA"/>
</dbReference>
<dbReference type="PANTHER" id="PTHR47099">
    <property type="entry name" value="METHYLCOBAMIDE:COM METHYLTRANSFERASE MTBA"/>
    <property type="match status" value="1"/>
</dbReference>
<dbReference type="GO" id="GO:0006779">
    <property type="term" value="P:porphyrin-containing compound biosynthetic process"/>
    <property type="evidence" value="ECO:0007669"/>
    <property type="project" value="InterPro"/>
</dbReference>
<dbReference type="GO" id="GO:0004853">
    <property type="term" value="F:uroporphyrinogen decarboxylase activity"/>
    <property type="evidence" value="ECO:0007669"/>
    <property type="project" value="InterPro"/>
</dbReference>
<reference evidence="2" key="1">
    <citation type="journal article" date="2014" name="Front. Microbiol.">
        <title>High frequency of phylogenetically diverse reductive dehalogenase-homologous genes in deep subseafloor sedimentary metagenomes.</title>
        <authorList>
            <person name="Kawai M."/>
            <person name="Futagami T."/>
            <person name="Toyoda A."/>
            <person name="Takaki Y."/>
            <person name="Nishi S."/>
            <person name="Hori S."/>
            <person name="Arai W."/>
            <person name="Tsubouchi T."/>
            <person name="Morono Y."/>
            <person name="Uchiyama I."/>
            <person name="Ito T."/>
            <person name="Fujiyama A."/>
            <person name="Inagaki F."/>
            <person name="Takami H."/>
        </authorList>
    </citation>
    <scope>NUCLEOTIDE SEQUENCE</scope>
    <source>
        <strain evidence="2">Expedition CK06-06</strain>
    </source>
</reference>
<dbReference type="Pfam" id="PF01208">
    <property type="entry name" value="URO-D"/>
    <property type="match status" value="1"/>
</dbReference>
<feature type="non-terminal residue" evidence="2">
    <location>
        <position position="1"/>
    </location>
</feature>
<dbReference type="InterPro" id="IPR052024">
    <property type="entry name" value="Methanogen_methyltrans"/>
</dbReference>
<organism evidence="2">
    <name type="scientific">marine sediment metagenome</name>
    <dbReference type="NCBI Taxonomy" id="412755"/>
    <lineage>
        <taxon>unclassified sequences</taxon>
        <taxon>metagenomes</taxon>
        <taxon>ecological metagenomes</taxon>
    </lineage>
</organism>
<dbReference type="Gene3D" id="3.20.20.210">
    <property type="match status" value="1"/>
</dbReference>
<evidence type="ECO:0000259" key="1">
    <source>
        <dbReference type="Pfam" id="PF01208"/>
    </source>
</evidence>
<dbReference type="InterPro" id="IPR000257">
    <property type="entry name" value="Uroporphyrinogen_deCOase"/>
</dbReference>
<gene>
    <name evidence="2" type="ORF">S03H2_61973</name>
</gene>
<sequence>CDIRLYLFLVICADERKAKGRLSLEVLEKCLGNKFSWEQLGKAGEHRIGIGLESLKRGNLYDTDVWIFDDMGINTGPLFSPRIFERVYLPVYKKMVSSFKKAGANKVILHSDGNILPFLDMLIEAGIDGINPVEYKAGLDVLKLKKKYGKKLSYLGGVDNAIILPRGDKKEIENHVRPILKVGREGGIAIGTHSIGDDISAETYEYYYSLVQKYGNYEGKNL</sequence>
<dbReference type="InterPro" id="IPR038071">
    <property type="entry name" value="UROD/MetE-like_sf"/>
</dbReference>
<feature type="domain" description="Uroporphyrinogen decarboxylase (URO-D)" evidence="1">
    <location>
        <begin position="66"/>
        <end position="211"/>
    </location>
</feature>
<dbReference type="AlphaFoldDB" id="X1K1Q9"/>
<comment type="caution">
    <text evidence="2">The sequence shown here is derived from an EMBL/GenBank/DDBJ whole genome shotgun (WGS) entry which is preliminary data.</text>
</comment>
<evidence type="ECO:0000313" key="2">
    <source>
        <dbReference type="EMBL" id="GAH87610.1"/>
    </source>
</evidence>
<proteinExistence type="predicted"/>
<dbReference type="SUPFAM" id="SSF51726">
    <property type="entry name" value="UROD/MetE-like"/>
    <property type="match status" value="1"/>
</dbReference>
<dbReference type="PANTHER" id="PTHR47099:SF1">
    <property type="entry name" value="METHYLCOBAMIDE:COM METHYLTRANSFERASE MTBA"/>
    <property type="match status" value="1"/>
</dbReference>
<accession>X1K1Q9</accession>
<protein>
    <recommendedName>
        <fullName evidence="1">Uroporphyrinogen decarboxylase (URO-D) domain-containing protein</fullName>
    </recommendedName>
</protein>